<dbReference type="Proteomes" id="UP000011058">
    <property type="component" value="Chromosome"/>
</dbReference>
<dbReference type="PANTHER" id="PTHR11452:SF42">
    <property type="entry name" value="ALPHA-GALACTOSIDASE"/>
    <property type="match status" value="1"/>
</dbReference>
<dbReference type="GO" id="GO:0005975">
    <property type="term" value="P:carbohydrate metabolic process"/>
    <property type="evidence" value="ECO:0007669"/>
    <property type="project" value="InterPro"/>
</dbReference>
<dbReference type="Gene3D" id="3.20.20.70">
    <property type="entry name" value="Aldolase class I"/>
    <property type="match status" value="1"/>
</dbReference>
<evidence type="ECO:0000259" key="6">
    <source>
        <dbReference type="Pfam" id="PF17801"/>
    </source>
</evidence>
<dbReference type="EMBL" id="HE796683">
    <property type="protein sequence ID" value="CCH02800.1"/>
    <property type="molecule type" value="Genomic_DNA"/>
</dbReference>
<dbReference type="SUPFAM" id="SSF51445">
    <property type="entry name" value="(Trans)glycosidases"/>
    <property type="match status" value="1"/>
</dbReference>
<dbReference type="EC" id="3.2.1.22" evidence="5"/>
<dbReference type="KEGG" id="fae:FAES_4801"/>
<keyword evidence="4 5" id="KW-0326">Glycosidase</keyword>
<evidence type="ECO:0000256" key="1">
    <source>
        <dbReference type="ARBA" id="ARBA00009743"/>
    </source>
</evidence>
<dbReference type="InterPro" id="IPR017853">
    <property type="entry name" value="GH"/>
</dbReference>
<dbReference type="PANTHER" id="PTHR11452">
    <property type="entry name" value="ALPHA-GALACTOSIDASE/ALPHA-N-ACETYLGALACTOSAMINIDASE"/>
    <property type="match status" value="1"/>
</dbReference>
<dbReference type="HOGENOM" id="CLU_013093_5_0_10"/>
<evidence type="ECO:0000256" key="5">
    <source>
        <dbReference type="RuleBase" id="RU361168"/>
    </source>
</evidence>
<evidence type="ECO:0000313" key="8">
    <source>
        <dbReference type="Proteomes" id="UP000011058"/>
    </source>
</evidence>
<evidence type="ECO:0000256" key="4">
    <source>
        <dbReference type="ARBA" id="ARBA00023295"/>
    </source>
</evidence>
<feature type="domain" description="Alpha galactosidase C-terminal" evidence="6">
    <location>
        <begin position="362"/>
        <end position="436"/>
    </location>
</feature>
<sequence length="440" mass="49152">MLGVAQPAPVAQTPPMGWSSYMALQPQSLENEVRINADYMAQTLSAHGWQFVLVDYSWAYPNPPEDNGGNPNQSRLANGDYVPLLNMDAHGRLLPDPRKFPSSKDGQGLRPLASYLHGLGLKFGLHVMRGIPRQAVRAKTPILGTDGITADQIADTVNVCPWLNHMYGVDMRKPGAQEYYNSLLELYGQWNVDYIKFDDMGQPGNPSVYHKEEVEAVRKAIDELRRPIIFSVAYAQPFDNSDHLRQHANLFRISNDAVTNWEQLKKQFDYGAQWSTVASAGHWPDADRLPLGWRPKRNVPGEAFTDAEQRTRLTLWCMLKSPLMLDGNLPDCTPFAASLLTNDEGLAVNQEATNPRQLSRTDDLAIWVSDAPDGQTKNVALFNLSNESRPVTLTLSDVGIPKKANIRDVWGKAYKGQFKKTFTHQLGPHDAVLLRVAPVQ</sequence>
<dbReference type="InterPro" id="IPR013785">
    <property type="entry name" value="Aldolase_TIM"/>
</dbReference>
<dbReference type="InterPro" id="IPR041233">
    <property type="entry name" value="Melibiase_C"/>
</dbReference>
<dbReference type="Pfam" id="PF17801">
    <property type="entry name" value="Melibiase_C"/>
    <property type="match status" value="1"/>
</dbReference>
<gene>
    <name evidence="7" type="ORF">FAES_4801</name>
</gene>
<evidence type="ECO:0000256" key="3">
    <source>
        <dbReference type="ARBA" id="ARBA00022801"/>
    </source>
</evidence>
<dbReference type="Pfam" id="PF16499">
    <property type="entry name" value="Melibiase_2"/>
    <property type="match status" value="1"/>
</dbReference>
<dbReference type="CDD" id="cd14792">
    <property type="entry name" value="GH27"/>
    <property type="match status" value="1"/>
</dbReference>
<dbReference type="PRINTS" id="PR00740">
    <property type="entry name" value="GLHYDRLASE27"/>
</dbReference>
<protein>
    <recommendedName>
        <fullName evidence="5">Alpha-galactosidase</fullName>
        <ecNumber evidence="5">3.2.1.22</ecNumber>
    </recommendedName>
    <alternativeName>
        <fullName evidence="5">Melibiase</fullName>
    </alternativeName>
</protein>
<comment type="similarity">
    <text evidence="1 5">Belongs to the glycosyl hydrolase 27 family.</text>
</comment>
<evidence type="ECO:0000256" key="2">
    <source>
        <dbReference type="ARBA" id="ARBA00022729"/>
    </source>
</evidence>
<dbReference type="eggNOG" id="COG3345">
    <property type="taxonomic scope" value="Bacteria"/>
</dbReference>
<keyword evidence="8" id="KW-1185">Reference proteome</keyword>
<accession>I0KF97</accession>
<keyword evidence="3 5" id="KW-0378">Hydrolase</keyword>
<dbReference type="InterPro" id="IPR013780">
    <property type="entry name" value="Glyco_hydro_b"/>
</dbReference>
<reference evidence="7 8" key="1">
    <citation type="journal article" date="2012" name="J. Bacteriol.">
        <title>Genome Sequence of Fibrella aestuarina BUZ 2T, a Filamentous Marine Bacterium.</title>
        <authorList>
            <person name="Filippini M."/>
            <person name="Qi W."/>
            <person name="Blom J."/>
            <person name="Goesmann A."/>
            <person name="Smits T.H."/>
            <person name="Bagheri H.C."/>
        </authorList>
    </citation>
    <scope>NUCLEOTIDE SEQUENCE [LARGE SCALE GENOMIC DNA]</scope>
    <source>
        <strain evidence="8">BUZ 2T</strain>
    </source>
</reference>
<dbReference type="PATRIC" id="fig|1166018.3.peg.1771"/>
<organism evidence="7 8">
    <name type="scientific">Fibrella aestuarina BUZ 2</name>
    <dbReference type="NCBI Taxonomy" id="1166018"/>
    <lineage>
        <taxon>Bacteria</taxon>
        <taxon>Pseudomonadati</taxon>
        <taxon>Bacteroidota</taxon>
        <taxon>Cytophagia</taxon>
        <taxon>Cytophagales</taxon>
        <taxon>Spirosomataceae</taxon>
        <taxon>Fibrella</taxon>
    </lineage>
</organism>
<dbReference type="AlphaFoldDB" id="I0KF97"/>
<dbReference type="InterPro" id="IPR002241">
    <property type="entry name" value="Glyco_hydro_27"/>
</dbReference>
<comment type="catalytic activity">
    <reaction evidence="5">
        <text>Hydrolysis of terminal, non-reducing alpha-D-galactose residues in alpha-D-galactosides, including galactose oligosaccharides, galactomannans and galactolipids.</text>
        <dbReference type="EC" id="3.2.1.22"/>
    </reaction>
</comment>
<keyword evidence="5" id="KW-1015">Disulfide bond</keyword>
<keyword evidence="2" id="KW-0732">Signal</keyword>
<dbReference type="GO" id="GO:0004557">
    <property type="term" value="F:alpha-galactosidase activity"/>
    <property type="evidence" value="ECO:0007669"/>
    <property type="project" value="UniProtKB-EC"/>
</dbReference>
<proteinExistence type="inferred from homology"/>
<dbReference type="Gene3D" id="2.60.40.1180">
    <property type="entry name" value="Golgi alpha-mannosidase II"/>
    <property type="match status" value="1"/>
</dbReference>
<evidence type="ECO:0000313" key="7">
    <source>
        <dbReference type="EMBL" id="CCH02800.1"/>
    </source>
</evidence>
<dbReference type="STRING" id="1166018.FAES_4801"/>
<dbReference type="SUPFAM" id="SSF51011">
    <property type="entry name" value="Glycosyl hydrolase domain"/>
    <property type="match status" value="1"/>
</dbReference>
<name>I0KF97_9BACT</name>